<evidence type="ECO:0008006" key="3">
    <source>
        <dbReference type="Google" id="ProtNLM"/>
    </source>
</evidence>
<evidence type="ECO:0000313" key="1">
    <source>
        <dbReference type="EMBL" id="WZG09598.1"/>
    </source>
</evidence>
<reference evidence="1 2" key="1">
    <citation type="journal article" date="2024" name="ISME J.">
        <title>Staphylococcus epidermidis bacteriocin A37 kills natural competitors with a unique mechanism of action.</title>
        <authorList>
            <person name="Puls J.S."/>
            <person name="Winnerling B."/>
            <person name="Power J.J."/>
            <person name="Kruger A.M."/>
            <person name="Brajtenbach D."/>
            <person name="Johnson M."/>
            <person name="Bilici K."/>
            <person name="Camus L."/>
            <person name="Fliesswasser T."/>
            <person name="Schneider T."/>
            <person name="Sahl H.G."/>
            <person name="Ghosal D."/>
            <person name="Kubitscheck U."/>
            <person name="Heilbronner S."/>
            <person name="Grein F."/>
        </authorList>
    </citation>
    <scope>NUCLEOTIDE SEQUENCE [LARGE SCALE GENOMIC DNA]</scope>
    <source>
        <strain evidence="1 2">SCK7</strain>
    </source>
</reference>
<dbReference type="RefSeq" id="WP_107564244.1">
    <property type="nucleotide sequence ID" value="NZ_CP133006.1"/>
</dbReference>
<dbReference type="Proteomes" id="UP001468345">
    <property type="component" value="Chromosome"/>
</dbReference>
<accession>A0ABZ2WCF7</accession>
<keyword evidence="2" id="KW-1185">Reference proteome</keyword>
<sequence>MILISEETVTIRYTVKFEKRVTERQKNNETRQDFIDRIADDLFKHPNDYTDGTVIDIDNVEER</sequence>
<proteinExistence type="predicted"/>
<dbReference type="EMBL" id="CP133006">
    <property type="protein sequence ID" value="WZG09598.1"/>
    <property type="molecule type" value="Genomic_DNA"/>
</dbReference>
<protein>
    <recommendedName>
        <fullName evidence="3">Phage protein</fullName>
    </recommendedName>
</protein>
<evidence type="ECO:0000313" key="2">
    <source>
        <dbReference type="Proteomes" id="UP001468345"/>
    </source>
</evidence>
<organism evidence="1 2">
    <name type="scientific">Staphylococcus casei</name>
    <dbReference type="NCBI Taxonomy" id="201828"/>
    <lineage>
        <taxon>Bacteria</taxon>
        <taxon>Bacillati</taxon>
        <taxon>Bacillota</taxon>
        <taxon>Bacilli</taxon>
        <taxon>Bacillales</taxon>
        <taxon>Staphylococcaceae</taxon>
        <taxon>Staphylococcus</taxon>
    </lineage>
</organism>
<gene>
    <name evidence="1" type="ORF">SHJJP9002_001560</name>
</gene>
<name>A0ABZ2WCF7_9STAP</name>